<protein>
    <submittedName>
        <fullName evidence="1">Uncharacterized protein</fullName>
    </submittedName>
</protein>
<name>A0AAV7UAP8_PLEWA</name>
<evidence type="ECO:0000313" key="2">
    <source>
        <dbReference type="Proteomes" id="UP001066276"/>
    </source>
</evidence>
<sequence length="134" mass="14545">MACCTHSYNSYLSFLDTEYLQYQSYDGPSSLTEVTKDLRVIGSLPFCDLCLCVCPGLLRLPAVGAGPSPEKALGEVSHAREARPCAQALLPAERARLPRSRSTARGRPPCCGVHNRRRGRVYANLTASCSLTVV</sequence>
<keyword evidence="2" id="KW-1185">Reference proteome</keyword>
<dbReference type="Proteomes" id="UP001066276">
    <property type="component" value="Chromosome 3_1"/>
</dbReference>
<accession>A0AAV7UAP8</accession>
<dbReference type="AlphaFoldDB" id="A0AAV7UAP8"/>
<organism evidence="1 2">
    <name type="scientific">Pleurodeles waltl</name>
    <name type="common">Iberian ribbed newt</name>
    <dbReference type="NCBI Taxonomy" id="8319"/>
    <lineage>
        <taxon>Eukaryota</taxon>
        <taxon>Metazoa</taxon>
        <taxon>Chordata</taxon>
        <taxon>Craniata</taxon>
        <taxon>Vertebrata</taxon>
        <taxon>Euteleostomi</taxon>
        <taxon>Amphibia</taxon>
        <taxon>Batrachia</taxon>
        <taxon>Caudata</taxon>
        <taxon>Salamandroidea</taxon>
        <taxon>Salamandridae</taxon>
        <taxon>Pleurodelinae</taxon>
        <taxon>Pleurodeles</taxon>
    </lineage>
</organism>
<evidence type="ECO:0000313" key="1">
    <source>
        <dbReference type="EMBL" id="KAJ1186027.1"/>
    </source>
</evidence>
<proteinExistence type="predicted"/>
<dbReference type="EMBL" id="JANPWB010000005">
    <property type="protein sequence ID" value="KAJ1186027.1"/>
    <property type="molecule type" value="Genomic_DNA"/>
</dbReference>
<comment type="caution">
    <text evidence="1">The sequence shown here is derived from an EMBL/GenBank/DDBJ whole genome shotgun (WGS) entry which is preliminary data.</text>
</comment>
<gene>
    <name evidence="1" type="ORF">NDU88_002812</name>
</gene>
<reference evidence="1" key="1">
    <citation type="journal article" date="2022" name="bioRxiv">
        <title>Sequencing and chromosome-scale assembly of the giantPleurodeles waltlgenome.</title>
        <authorList>
            <person name="Brown T."/>
            <person name="Elewa A."/>
            <person name="Iarovenko S."/>
            <person name="Subramanian E."/>
            <person name="Araus A.J."/>
            <person name="Petzold A."/>
            <person name="Susuki M."/>
            <person name="Suzuki K.-i.T."/>
            <person name="Hayashi T."/>
            <person name="Toyoda A."/>
            <person name="Oliveira C."/>
            <person name="Osipova E."/>
            <person name="Leigh N.D."/>
            <person name="Simon A."/>
            <person name="Yun M.H."/>
        </authorList>
    </citation>
    <scope>NUCLEOTIDE SEQUENCE</scope>
    <source>
        <strain evidence="1">20211129_DDA</strain>
        <tissue evidence="1">Liver</tissue>
    </source>
</reference>